<dbReference type="AlphaFoldDB" id="A0A4P2Q9M4"/>
<evidence type="ECO:0000256" key="1">
    <source>
        <dbReference type="SAM" id="MobiDB-lite"/>
    </source>
</evidence>
<feature type="region of interest" description="Disordered" evidence="1">
    <location>
        <begin position="1"/>
        <end position="37"/>
    </location>
</feature>
<dbReference type="OrthoDB" id="5523329at2"/>
<organism evidence="3 4">
    <name type="scientific">Sorangium cellulosum</name>
    <name type="common">Polyangium cellulosum</name>
    <dbReference type="NCBI Taxonomy" id="56"/>
    <lineage>
        <taxon>Bacteria</taxon>
        <taxon>Pseudomonadati</taxon>
        <taxon>Myxococcota</taxon>
        <taxon>Polyangia</taxon>
        <taxon>Polyangiales</taxon>
        <taxon>Polyangiaceae</taxon>
        <taxon>Sorangium</taxon>
    </lineage>
</organism>
<dbReference type="EMBL" id="CP012670">
    <property type="protein sequence ID" value="AUX26290.1"/>
    <property type="molecule type" value="Genomic_DNA"/>
</dbReference>
<name>A0A4P2Q9M4_SORCE</name>
<dbReference type="Gene3D" id="3.30.60.30">
    <property type="match status" value="1"/>
</dbReference>
<dbReference type="RefSeq" id="WP_129353807.1">
    <property type="nucleotide sequence ID" value="NZ_CP012670.1"/>
</dbReference>
<reference evidence="3 4" key="1">
    <citation type="submission" date="2015-09" db="EMBL/GenBank/DDBJ databases">
        <title>Sorangium comparison.</title>
        <authorList>
            <person name="Zaburannyi N."/>
            <person name="Bunk B."/>
            <person name="Overmann J."/>
            <person name="Mueller R."/>
        </authorList>
    </citation>
    <scope>NUCLEOTIDE SEQUENCE [LARGE SCALE GENOMIC DNA]</scope>
    <source>
        <strain evidence="3 4">So ceGT47</strain>
    </source>
</reference>
<sequence length="189" mass="18811">MASSDDADGVDRADLVETGAAEGALRPSDDAAAPGTLDHESRFTVGRGASVHARCTRHLGGAVARGPRPDSGSSDAAEDAALVGASARQGVCFLVVGLGESCGGFTAGPLRVCADGLYCKYEPGALCGRADEAGRCAEKPELCTKELDPVCGCDGQTYSNACFAAANGVSVDTQGPCVTQGPCAGGPAE</sequence>
<feature type="domain" description="Kazal-like" evidence="2">
    <location>
        <begin position="130"/>
        <end position="179"/>
    </location>
</feature>
<gene>
    <name evidence="3" type="ORF">SOCEGT47_068510</name>
</gene>
<dbReference type="CDD" id="cd00104">
    <property type="entry name" value="KAZAL_FS"/>
    <property type="match status" value="1"/>
</dbReference>
<proteinExistence type="predicted"/>
<dbReference type="SUPFAM" id="SSF100895">
    <property type="entry name" value="Kazal-type serine protease inhibitors"/>
    <property type="match status" value="1"/>
</dbReference>
<evidence type="ECO:0000259" key="2">
    <source>
        <dbReference type="PROSITE" id="PS51465"/>
    </source>
</evidence>
<protein>
    <recommendedName>
        <fullName evidence="2">Kazal-like domain-containing protein</fullName>
    </recommendedName>
</protein>
<dbReference type="SMART" id="SM00280">
    <property type="entry name" value="KAZAL"/>
    <property type="match status" value="1"/>
</dbReference>
<dbReference type="InterPro" id="IPR002350">
    <property type="entry name" value="Kazal_dom"/>
</dbReference>
<dbReference type="InterPro" id="IPR036058">
    <property type="entry name" value="Kazal_dom_sf"/>
</dbReference>
<evidence type="ECO:0000313" key="3">
    <source>
        <dbReference type="EMBL" id="AUX26290.1"/>
    </source>
</evidence>
<accession>A0A4P2Q9M4</accession>
<dbReference type="PROSITE" id="PS51465">
    <property type="entry name" value="KAZAL_2"/>
    <property type="match status" value="1"/>
</dbReference>
<evidence type="ECO:0000313" key="4">
    <source>
        <dbReference type="Proteomes" id="UP000295781"/>
    </source>
</evidence>
<dbReference type="Pfam" id="PF00050">
    <property type="entry name" value="Kazal_1"/>
    <property type="match status" value="1"/>
</dbReference>
<dbReference type="Proteomes" id="UP000295781">
    <property type="component" value="Chromosome"/>
</dbReference>